<accession>A0A815LZH9</accession>
<evidence type="ECO:0000313" key="4">
    <source>
        <dbReference type="Proteomes" id="UP000663891"/>
    </source>
</evidence>
<sequence length="422" mass="49063">MNLPSRSEIILSKINKFYQTNVTDSDEVVKYALQQLLQHWSGVLEAAATASDDELFFLNCSRAFLTNVFTVAWSKDLFKNDHSFTRQVLRTSFDLLINHIDIYTKKTTTFLISNINLIMVLASGLISILWCSDIDLFNDYEYQLLLAMRKYVDQDFTHDDLTDGIISFVWNLSDSTILIPLLLKADYAKSLIEWINTCQTKFREEKQIALLSILLNMIRHDDGIDKFRSLNTLNAIQHVPIESSQLLQRTMVYILLTDVNQIKLESIPILNMLVQLIIDAANSTNHRYDGSHICEPLTVLTKLFYNDEILIDILNKTKIQMALTPHSFIELFISLLIKFYDNLSVDRSALENFTCTLILNILWLISFHQEYYHIIYNNEQLMNIIKSAANNEKKFIDTFMPRTMKNIQQAAIEILKNYHEKF</sequence>
<dbReference type="EMBL" id="CAJOAY010000165">
    <property type="protein sequence ID" value="CAF3567198.1"/>
    <property type="molecule type" value="Genomic_DNA"/>
</dbReference>
<keyword evidence="1" id="KW-0812">Transmembrane</keyword>
<gene>
    <name evidence="3" type="ORF">OKA104_LOCUS4908</name>
    <name evidence="2" type="ORF">VCS650_LOCUS37422</name>
</gene>
<dbReference type="EMBL" id="CAJNON010001009">
    <property type="protein sequence ID" value="CAF1416054.1"/>
    <property type="molecule type" value="Genomic_DNA"/>
</dbReference>
<comment type="caution">
    <text evidence="2">The sequence shown here is derived from an EMBL/GenBank/DDBJ whole genome shotgun (WGS) entry which is preliminary data.</text>
</comment>
<dbReference type="Proteomes" id="UP000663881">
    <property type="component" value="Unassembled WGS sequence"/>
</dbReference>
<dbReference type="OrthoDB" id="9998633at2759"/>
<organism evidence="2 4">
    <name type="scientific">Adineta steineri</name>
    <dbReference type="NCBI Taxonomy" id="433720"/>
    <lineage>
        <taxon>Eukaryota</taxon>
        <taxon>Metazoa</taxon>
        <taxon>Spiralia</taxon>
        <taxon>Gnathifera</taxon>
        <taxon>Rotifera</taxon>
        <taxon>Eurotatoria</taxon>
        <taxon>Bdelloidea</taxon>
        <taxon>Adinetida</taxon>
        <taxon>Adinetidae</taxon>
        <taxon>Adineta</taxon>
    </lineage>
</organism>
<reference evidence="2" key="1">
    <citation type="submission" date="2021-02" db="EMBL/GenBank/DDBJ databases">
        <authorList>
            <person name="Nowell W R."/>
        </authorList>
    </citation>
    <scope>NUCLEOTIDE SEQUENCE</scope>
</reference>
<evidence type="ECO:0000313" key="2">
    <source>
        <dbReference type="EMBL" id="CAF1416054.1"/>
    </source>
</evidence>
<dbReference type="Proteomes" id="UP000663891">
    <property type="component" value="Unassembled WGS sequence"/>
</dbReference>
<keyword evidence="1" id="KW-1133">Transmembrane helix</keyword>
<keyword evidence="1" id="KW-0472">Membrane</keyword>
<dbReference type="AlphaFoldDB" id="A0A815LZH9"/>
<evidence type="ECO:0000256" key="1">
    <source>
        <dbReference type="SAM" id="Phobius"/>
    </source>
</evidence>
<evidence type="ECO:0000313" key="3">
    <source>
        <dbReference type="EMBL" id="CAF3567198.1"/>
    </source>
</evidence>
<protein>
    <submittedName>
        <fullName evidence="2">Uncharacterized protein</fullName>
    </submittedName>
</protein>
<name>A0A815LZH9_9BILA</name>
<proteinExistence type="predicted"/>
<feature type="transmembrane region" description="Helical" evidence="1">
    <location>
        <begin position="110"/>
        <end position="130"/>
    </location>
</feature>